<dbReference type="SUPFAM" id="SSF116726">
    <property type="entry name" value="TrkA C-terminal domain-like"/>
    <property type="match status" value="2"/>
</dbReference>
<dbReference type="AlphaFoldDB" id="C6BZB7"/>
<dbReference type="GO" id="GO:0006813">
    <property type="term" value="P:potassium ion transport"/>
    <property type="evidence" value="ECO:0007669"/>
    <property type="project" value="InterPro"/>
</dbReference>
<dbReference type="Gene3D" id="3.30.70.1450">
    <property type="entry name" value="Regulator of K+ conductance, C-terminal domain"/>
    <property type="match status" value="2"/>
</dbReference>
<protein>
    <submittedName>
        <fullName evidence="9">Citrate transporter</fullName>
    </submittedName>
</protein>
<feature type="transmembrane region" description="Helical" evidence="7">
    <location>
        <begin position="459"/>
        <end position="477"/>
    </location>
</feature>
<dbReference type="InterPro" id="IPR006037">
    <property type="entry name" value="RCK_C"/>
</dbReference>
<keyword evidence="4" id="KW-0677">Repeat</keyword>
<evidence type="ECO:0000256" key="5">
    <source>
        <dbReference type="ARBA" id="ARBA00022989"/>
    </source>
</evidence>
<dbReference type="InterPro" id="IPR036721">
    <property type="entry name" value="RCK_C_sf"/>
</dbReference>
<dbReference type="PANTHER" id="PTHR43652">
    <property type="entry name" value="BASIC AMINO ACID ANTIPORTER YFCC-RELATED"/>
    <property type="match status" value="1"/>
</dbReference>
<feature type="transmembrane region" description="Helical" evidence="7">
    <location>
        <begin position="31"/>
        <end position="47"/>
    </location>
</feature>
<reference evidence="9 10" key="1">
    <citation type="submission" date="2009-06" db="EMBL/GenBank/DDBJ databases">
        <title>Complete sequence of Desulfovibrio salexigens DSM 2638.</title>
        <authorList>
            <consortium name="US DOE Joint Genome Institute"/>
            <person name="Lucas S."/>
            <person name="Copeland A."/>
            <person name="Lapidus A."/>
            <person name="Glavina del Rio T."/>
            <person name="Tice H."/>
            <person name="Bruce D."/>
            <person name="Goodwin L."/>
            <person name="Pitluck S."/>
            <person name="Munk A.C."/>
            <person name="Brettin T."/>
            <person name="Detter J.C."/>
            <person name="Han C."/>
            <person name="Tapia R."/>
            <person name="Larimer F."/>
            <person name="Land M."/>
            <person name="Hauser L."/>
            <person name="Kyrpides N."/>
            <person name="Anderson I."/>
            <person name="Wall J.D."/>
            <person name="Arkin A.P."/>
            <person name="Dehal P."/>
            <person name="Chivian D."/>
            <person name="Giles B."/>
            <person name="Hazen T.C."/>
        </authorList>
    </citation>
    <scope>NUCLEOTIDE SEQUENCE [LARGE SCALE GENOMIC DNA]</scope>
    <source>
        <strain evidence="10">ATCC 14822 / DSM 2638 / NCIMB 8403 / VKM B-1763</strain>
    </source>
</reference>
<evidence type="ECO:0000256" key="1">
    <source>
        <dbReference type="ARBA" id="ARBA00004141"/>
    </source>
</evidence>
<dbReference type="EMBL" id="CP001649">
    <property type="protein sequence ID" value="ACS80754.1"/>
    <property type="molecule type" value="Genomic_DNA"/>
</dbReference>
<keyword evidence="10" id="KW-1185">Reference proteome</keyword>
<feature type="transmembrane region" description="Helical" evidence="7">
    <location>
        <begin position="7"/>
        <end position="25"/>
    </location>
</feature>
<comment type="subcellular location">
    <subcellularLocation>
        <location evidence="1">Membrane</location>
        <topology evidence="1">Multi-pass membrane protein</topology>
    </subcellularLocation>
</comment>
<feature type="transmembrane region" description="Helical" evidence="7">
    <location>
        <begin position="578"/>
        <end position="600"/>
    </location>
</feature>
<evidence type="ECO:0000256" key="4">
    <source>
        <dbReference type="ARBA" id="ARBA00022737"/>
    </source>
</evidence>
<dbReference type="eggNOG" id="COG0471">
    <property type="taxonomic scope" value="Bacteria"/>
</dbReference>
<evidence type="ECO:0000256" key="6">
    <source>
        <dbReference type="ARBA" id="ARBA00023136"/>
    </source>
</evidence>
<keyword evidence="3 7" id="KW-0812">Transmembrane</keyword>
<dbReference type="PROSITE" id="PS51202">
    <property type="entry name" value="RCK_C"/>
    <property type="match status" value="1"/>
</dbReference>
<dbReference type="Proteomes" id="UP000002601">
    <property type="component" value="Chromosome"/>
</dbReference>
<evidence type="ECO:0000313" key="9">
    <source>
        <dbReference type="EMBL" id="ACS80754.1"/>
    </source>
</evidence>
<dbReference type="RefSeq" id="WP_015852570.1">
    <property type="nucleotide sequence ID" value="NC_012881.1"/>
</dbReference>
<evidence type="ECO:0000256" key="7">
    <source>
        <dbReference type="SAM" id="Phobius"/>
    </source>
</evidence>
<dbReference type="OrthoDB" id="9765532at2"/>
<feature type="transmembrane region" description="Helical" evidence="7">
    <location>
        <begin position="133"/>
        <end position="157"/>
    </location>
</feature>
<keyword evidence="5 7" id="KW-1133">Transmembrane helix</keyword>
<dbReference type="GO" id="GO:0005886">
    <property type="term" value="C:plasma membrane"/>
    <property type="evidence" value="ECO:0007669"/>
    <property type="project" value="TreeGrafter"/>
</dbReference>
<dbReference type="InterPro" id="IPR004680">
    <property type="entry name" value="Cit_transptr-like_dom"/>
</dbReference>
<sequence length="601" mass="64827">MPITPDIILVLAVLFLVVLFFIFEWVRVDMVGIMVMVCLPLLGLVTPQQAISGLSSNAVVSIIAVIIIGAGLDKTGVMNKLAQLILKFAGRDERKITSMVSATVAGISGFMQNIGAAALFMPAARRISTQTGVPASHILLPMAFCAIIGGTLTLVGSSPLILLNDLLIVRGVSYEHFGMFSMTPIGIMLIVSALLYFNVFGKWILPHTKASKVSGPLSPLLDKTYHEVGEIYEMKIPVHGFNEQCLSELQIRSNYACSVLASYNAVTHKRNVAPRPEDTLCPGDTIAVIGEAMFIKKLAADYGWSYSHELKVFADDLAPTNSGIMEGIVSPRSQFVGMTVRDIQLRKKFGVVPLAVYVGHEMIISDLSDLVVSEGNAFLLHGKWSAFHQFKDQNDFIFTEPIQGELQREDKAPFALGCLAVTMFMILVLDIQLSISLLFGAMAMILGKVLTIDEAYRSVDWMTVFLLAGLIPLGLAFENTGAAKMIADMLMNAVGVPSPTVLLICIGLLTSFFTLFTSNVGATVLLVPLSMNLALSCGADPRVAAMTVALAASNTFILPTHQVNALVMRPAGLKAVDYLRAGAGMTIIFLVVLVAGMRLFF</sequence>
<accession>C6BZB7</accession>
<feature type="domain" description="RCK C-terminal" evidence="8">
    <location>
        <begin position="312"/>
        <end position="396"/>
    </location>
</feature>
<dbReference type="PANTHER" id="PTHR43652:SF2">
    <property type="entry name" value="BASIC AMINO ACID ANTIPORTER YFCC-RELATED"/>
    <property type="match status" value="1"/>
</dbReference>
<feature type="transmembrane region" description="Helical" evidence="7">
    <location>
        <begin position="177"/>
        <end position="199"/>
    </location>
</feature>
<evidence type="ECO:0000259" key="8">
    <source>
        <dbReference type="PROSITE" id="PS51202"/>
    </source>
</evidence>
<keyword evidence="2" id="KW-0813">Transport</keyword>
<organism evidence="9 10">
    <name type="scientific">Maridesulfovibrio salexigens (strain ATCC 14822 / DSM 2638 / NCIMB 8403 / VKM B-1763)</name>
    <name type="common">Desulfovibrio salexigens</name>
    <dbReference type="NCBI Taxonomy" id="526222"/>
    <lineage>
        <taxon>Bacteria</taxon>
        <taxon>Pseudomonadati</taxon>
        <taxon>Thermodesulfobacteriota</taxon>
        <taxon>Desulfovibrionia</taxon>
        <taxon>Desulfovibrionales</taxon>
        <taxon>Desulfovibrionaceae</taxon>
        <taxon>Maridesulfovibrio</taxon>
    </lineage>
</organism>
<dbReference type="InterPro" id="IPR051679">
    <property type="entry name" value="DASS-Related_Transporters"/>
</dbReference>
<evidence type="ECO:0000256" key="3">
    <source>
        <dbReference type="ARBA" id="ARBA00022692"/>
    </source>
</evidence>
<gene>
    <name evidence="9" type="ordered locus">Desal_2700</name>
</gene>
<feature type="transmembrane region" description="Helical" evidence="7">
    <location>
        <begin position="96"/>
        <end position="121"/>
    </location>
</feature>
<proteinExistence type="predicted"/>
<evidence type="ECO:0000313" key="10">
    <source>
        <dbReference type="Proteomes" id="UP000002601"/>
    </source>
</evidence>
<dbReference type="Pfam" id="PF03600">
    <property type="entry name" value="CitMHS"/>
    <property type="match status" value="1"/>
</dbReference>
<dbReference type="KEGG" id="dsa:Desal_2700"/>
<feature type="transmembrane region" description="Helical" evidence="7">
    <location>
        <begin position="54"/>
        <end position="72"/>
    </location>
</feature>
<feature type="transmembrane region" description="Helical" evidence="7">
    <location>
        <begin position="414"/>
        <end position="447"/>
    </location>
</feature>
<evidence type="ECO:0000256" key="2">
    <source>
        <dbReference type="ARBA" id="ARBA00022448"/>
    </source>
</evidence>
<dbReference type="STRING" id="526222.Desal_2700"/>
<dbReference type="HOGENOM" id="CLU_005170_6_1_7"/>
<dbReference type="GO" id="GO:0008324">
    <property type="term" value="F:monoatomic cation transmembrane transporter activity"/>
    <property type="evidence" value="ECO:0007669"/>
    <property type="project" value="InterPro"/>
</dbReference>
<keyword evidence="6 7" id="KW-0472">Membrane</keyword>
<feature type="transmembrane region" description="Helical" evidence="7">
    <location>
        <begin position="542"/>
        <end position="558"/>
    </location>
</feature>
<name>C6BZB7_MARSD</name>